<dbReference type="GO" id="GO:0009432">
    <property type="term" value="P:SOS response"/>
    <property type="evidence" value="ECO:0007669"/>
    <property type="project" value="UniProtKB-UniRule"/>
</dbReference>
<dbReference type="InterPro" id="IPR001943">
    <property type="entry name" value="UVR_dom"/>
</dbReference>
<dbReference type="CDD" id="cd10434">
    <property type="entry name" value="GIY-YIG_UvrC_Cho"/>
    <property type="match status" value="1"/>
</dbReference>
<dbReference type="FunFam" id="3.40.1440.10:FF:000001">
    <property type="entry name" value="UvrABC system protein C"/>
    <property type="match status" value="1"/>
</dbReference>
<evidence type="ECO:0000256" key="4">
    <source>
        <dbReference type="ARBA" id="ARBA00022881"/>
    </source>
</evidence>
<dbReference type="Pfam" id="PF01541">
    <property type="entry name" value="GIY-YIG"/>
    <property type="match status" value="1"/>
</dbReference>
<dbReference type="RefSeq" id="WP_074978215.1">
    <property type="nucleotide sequence ID" value="NZ_FPAG01000004.1"/>
</dbReference>
<comment type="subcellular location">
    <subcellularLocation>
        <location evidence="7">Cytoplasm</location>
    </subcellularLocation>
</comment>
<dbReference type="Pfam" id="PF22920">
    <property type="entry name" value="UvrC_RNaseH"/>
    <property type="match status" value="1"/>
</dbReference>
<dbReference type="InterPro" id="IPR038476">
    <property type="entry name" value="UvrC_RNase_H_dom_sf"/>
</dbReference>
<dbReference type="OrthoDB" id="9804933at2"/>
<dbReference type="InterPro" id="IPR004791">
    <property type="entry name" value="UvrC"/>
</dbReference>
<dbReference type="Gene3D" id="3.40.1440.10">
    <property type="entry name" value="GIY-YIG endonuclease"/>
    <property type="match status" value="1"/>
</dbReference>
<keyword evidence="2 7" id="KW-0227">DNA damage</keyword>
<evidence type="ECO:0000256" key="5">
    <source>
        <dbReference type="ARBA" id="ARBA00023204"/>
    </source>
</evidence>
<keyword evidence="5 7" id="KW-0234">DNA repair</keyword>
<evidence type="ECO:0000256" key="2">
    <source>
        <dbReference type="ARBA" id="ARBA00022763"/>
    </source>
</evidence>
<gene>
    <name evidence="7" type="primary">uvrC</name>
    <name evidence="11" type="ORF">SAMN04487906_1721</name>
</gene>
<evidence type="ECO:0000313" key="11">
    <source>
        <dbReference type="EMBL" id="SFS78702.1"/>
    </source>
</evidence>
<dbReference type="NCBIfam" id="TIGR00194">
    <property type="entry name" value="uvrC"/>
    <property type="match status" value="1"/>
</dbReference>
<organism evidence="11 12">
    <name type="scientific">Zhouia amylolytica</name>
    <dbReference type="NCBI Taxonomy" id="376730"/>
    <lineage>
        <taxon>Bacteria</taxon>
        <taxon>Pseudomonadati</taxon>
        <taxon>Bacteroidota</taxon>
        <taxon>Flavobacteriia</taxon>
        <taxon>Flavobacteriales</taxon>
        <taxon>Flavobacteriaceae</taxon>
        <taxon>Zhouia</taxon>
    </lineage>
</organism>
<dbReference type="InterPro" id="IPR035901">
    <property type="entry name" value="GIY-YIG_endonuc_sf"/>
</dbReference>
<dbReference type="InterPro" id="IPR010994">
    <property type="entry name" value="RuvA_2-like"/>
</dbReference>
<name>A0A1I6SP18_9FLAO</name>
<keyword evidence="1 7" id="KW-0963">Cytoplasm</keyword>
<dbReference type="Gene3D" id="3.30.420.340">
    <property type="entry name" value="UvrC, RNAse H endonuclease domain"/>
    <property type="match status" value="1"/>
</dbReference>
<proteinExistence type="inferred from homology"/>
<feature type="domain" description="GIY-YIG" evidence="9">
    <location>
        <begin position="15"/>
        <end position="93"/>
    </location>
</feature>
<evidence type="ECO:0000259" key="10">
    <source>
        <dbReference type="PROSITE" id="PS50165"/>
    </source>
</evidence>
<dbReference type="PROSITE" id="PS50165">
    <property type="entry name" value="UVRC"/>
    <property type="match status" value="1"/>
</dbReference>
<dbReference type="GO" id="GO:0003677">
    <property type="term" value="F:DNA binding"/>
    <property type="evidence" value="ECO:0007669"/>
    <property type="project" value="UniProtKB-UniRule"/>
</dbReference>
<evidence type="ECO:0000256" key="6">
    <source>
        <dbReference type="ARBA" id="ARBA00023236"/>
    </source>
</evidence>
<dbReference type="GO" id="GO:0009380">
    <property type="term" value="C:excinuclease repair complex"/>
    <property type="evidence" value="ECO:0007669"/>
    <property type="project" value="InterPro"/>
</dbReference>
<comment type="similarity">
    <text evidence="7">Belongs to the UvrC family.</text>
</comment>
<keyword evidence="3 7" id="KW-0228">DNA excision</keyword>
<evidence type="ECO:0000313" key="12">
    <source>
        <dbReference type="Proteomes" id="UP000183209"/>
    </source>
</evidence>
<dbReference type="AlphaFoldDB" id="A0A1I6SP18"/>
<dbReference type="Pfam" id="PF14520">
    <property type="entry name" value="HHH_5"/>
    <property type="match status" value="1"/>
</dbReference>
<dbReference type="InterPro" id="IPR036876">
    <property type="entry name" value="UVR_dom_sf"/>
</dbReference>
<evidence type="ECO:0000256" key="3">
    <source>
        <dbReference type="ARBA" id="ARBA00022769"/>
    </source>
</evidence>
<accession>A0A1I6SP18</accession>
<dbReference type="GO" id="GO:0009381">
    <property type="term" value="F:excinuclease ABC activity"/>
    <property type="evidence" value="ECO:0007669"/>
    <property type="project" value="UniProtKB-UniRule"/>
</dbReference>
<comment type="subunit">
    <text evidence="7">Interacts with UvrB in an incision complex.</text>
</comment>
<dbReference type="Gene3D" id="1.10.150.20">
    <property type="entry name" value="5' to 3' exonuclease, C-terminal subdomain"/>
    <property type="match status" value="1"/>
</dbReference>
<dbReference type="InterPro" id="IPR050066">
    <property type="entry name" value="UvrABC_protein_C"/>
</dbReference>
<dbReference type="SUPFAM" id="SSF46600">
    <property type="entry name" value="C-terminal UvrC-binding domain of UvrB"/>
    <property type="match status" value="1"/>
</dbReference>
<dbReference type="PANTHER" id="PTHR30562">
    <property type="entry name" value="UVRC/OXIDOREDUCTASE"/>
    <property type="match status" value="1"/>
</dbReference>
<dbReference type="HAMAP" id="MF_00203">
    <property type="entry name" value="UvrC"/>
    <property type="match status" value="1"/>
</dbReference>
<dbReference type="GO" id="GO:0005737">
    <property type="term" value="C:cytoplasm"/>
    <property type="evidence" value="ECO:0007669"/>
    <property type="project" value="UniProtKB-SubCell"/>
</dbReference>
<evidence type="ECO:0000256" key="1">
    <source>
        <dbReference type="ARBA" id="ARBA00022490"/>
    </source>
</evidence>
<dbReference type="InterPro" id="IPR047296">
    <property type="entry name" value="GIY-YIG_UvrC_Cho"/>
</dbReference>
<dbReference type="Proteomes" id="UP000183209">
    <property type="component" value="Unassembled WGS sequence"/>
</dbReference>
<dbReference type="GO" id="GO:0006289">
    <property type="term" value="P:nucleotide-excision repair"/>
    <property type="evidence" value="ECO:0007669"/>
    <property type="project" value="UniProtKB-UniRule"/>
</dbReference>
<dbReference type="InterPro" id="IPR000305">
    <property type="entry name" value="GIY-YIG_endonuc"/>
</dbReference>
<dbReference type="PROSITE" id="PS50164">
    <property type="entry name" value="GIY_YIG"/>
    <property type="match status" value="1"/>
</dbReference>
<dbReference type="SMART" id="SM00465">
    <property type="entry name" value="GIYc"/>
    <property type="match status" value="1"/>
</dbReference>
<dbReference type="PROSITE" id="PS50151">
    <property type="entry name" value="UVR"/>
    <property type="match status" value="1"/>
</dbReference>
<feature type="domain" description="UVR" evidence="8">
    <location>
        <begin position="207"/>
        <end position="242"/>
    </location>
</feature>
<dbReference type="PANTHER" id="PTHR30562:SF1">
    <property type="entry name" value="UVRABC SYSTEM PROTEIN C"/>
    <property type="match status" value="1"/>
</dbReference>
<dbReference type="SUPFAM" id="SSF82771">
    <property type="entry name" value="GIY-YIG endonuclease"/>
    <property type="match status" value="1"/>
</dbReference>
<dbReference type="Pfam" id="PF08459">
    <property type="entry name" value="UvrC_RNaseH_dom"/>
    <property type="match status" value="1"/>
</dbReference>
<evidence type="ECO:0000259" key="8">
    <source>
        <dbReference type="PROSITE" id="PS50151"/>
    </source>
</evidence>
<keyword evidence="6 7" id="KW-0742">SOS response</keyword>
<protein>
    <recommendedName>
        <fullName evidence="7">UvrABC system protein C</fullName>
        <shortName evidence="7">Protein UvrC</shortName>
    </recommendedName>
    <alternativeName>
        <fullName evidence="7">Excinuclease ABC subunit C</fullName>
    </alternativeName>
</protein>
<sequence>MSQASIELQLQTIPNNPGVYQFYDKEGKILYVGKAKNLKKRVSSYFHKEHDSGKTRVLVKKIVEIRHIVVPTETDALLLENNMIKKYQPRYNVMLKDDKTYPWICIKNERFPRVFSTRKLVRDGSEYFGPYTNVRTVRALLELIKDLYPLRTCSYDLSKEKIDAGRYKVCLEYHIGNCLGPCEGIQSTESYDQQIKAIREIVKGNLKESLQLFKKQMKDFAEALKFEEAQKIKEKLEVLENYQAKSTIVHPRITNVDVFTVVSDEAYGYVNFLQLSYGAIIRSHTIEMKKKLDETDRELLELAIIELRQRFHSQSKEIYVPFEITMEEGIKVTIPKVGDKRKLLDLSERNAKFYRQERFKQAKITDPDRHVNRLMAQMKKDLRLSEEPRHIECFDNSNIQGTNPVAACVVFKNGKPSKKDYRHFNIKTVEGPDDFASMEEVVHRRYRRLLDENQSLPQLIIIDGGKGQLSSALKSLDALGLRGQIAIIGIAKRLEEIYYPGDSIPMYLDKKSETLKVIQYLRNEAHRFGITFHRQKRSKAAIDSELENIPGVGEKTAVELLKEFKSVKRIKEASIEKLIEVVGVSKAQKIYEAFH</sequence>
<reference evidence="11 12" key="1">
    <citation type="submission" date="2016-10" db="EMBL/GenBank/DDBJ databases">
        <authorList>
            <person name="de Groot N.N."/>
        </authorList>
    </citation>
    <scope>NUCLEOTIDE SEQUENCE [LARGE SCALE GENOMIC DNA]</scope>
    <source>
        <strain evidence="11 12">CGMCC 1.6114</strain>
    </source>
</reference>
<feature type="domain" description="UvrC family homology region profile" evidence="10">
    <location>
        <begin position="262"/>
        <end position="476"/>
    </location>
</feature>
<dbReference type="InterPro" id="IPR001162">
    <property type="entry name" value="UvrC_RNase_H_dom"/>
</dbReference>
<evidence type="ECO:0000259" key="9">
    <source>
        <dbReference type="PROSITE" id="PS50164"/>
    </source>
</evidence>
<keyword evidence="4 7" id="KW-0267">Excision nuclease</keyword>
<evidence type="ECO:0000256" key="7">
    <source>
        <dbReference type="HAMAP-Rule" id="MF_00203"/>
    </source>
</evidence>
<comment type="function">
    <text evidence="7">The UvrABC repair system catalyzes the recognition and processing of DNA lesions. UvrC both incises the 5' and 3' sides of the lesion. The N-terminal half is responsible for the 3' incision and the C-terminal half is responsible for the 5' incision.</text>
</comment>
<dbReference type="EMBL" id="FPAG01000004">
    <property type="protein sequence ID" value="SFS78702.1"/>
    <property type="molecule type" value="Genomic_DNA"/>
</dbReference>
<dbReference type="SUPFAM" id="SSF47781">
    <property type="entry name" value="RuvA domain 2-like"/>
    <property type="match status" value="1"/>
</dbReference>